<dbReference type="InterPro" id="IPR008773">
    <property type="entry name" value="PhnI"/>
</dbReference>
<dbReference type="EMBL" id="JBHUMJ010000002">
    <property type="protein sequence ID" value="MFD2699285.1"/>
    <property type="molecule type" value="Genomic_DNA"/>
</dbReference>
<dbReference type="GO" id="GO:0016829">
    <property type="term" value="F:lyase activity"/>
    <property type="evidence" value="ECO:0007669"/>
    <property type="project" value="UniProtKB-KW"/>
</dbReference>
<proteinExistence type="predicted"/>
<dbReference type="RefSeq" id="WP_379260171.1">
    <property type="nucleotide sequence ID" value="NZ_JBHUMJ010000002.1"/>
</dbReference>
<name>A0ABW5SIS2_9BACL</name>
<reference evidence="2" key="1">
    <citation type="journal article" date="2019" name="Int. J. Syst. Evol. Microbiol.">
        <title>The Global Catalogue of Microorganisms (GCM) 10K type strain sequencing project: providing services to taxonomists for standard genome sequencing and annotation.</title>
        <authorList>
            <consortium name="The Broad Institute Genomics Platform"/>
            <consortium name="The Broad Institute Genome Sequencing Center for Infectious Disease"/>
            <person name="Wu L."/>
            <person name="Ma J."/>
        </authorList>
    </citation>
    <scope>NUCLEOTIDE SEQUENCE [LARGE SCALE GENOMIC DNA]</scope>
    <source>
        <strain evidence="2">KCTC 33849</strain>
    </source>
</reference>
<protein>
    <submittedName>
        <fullName evidence="1">Carbon-phosphorus lyase complex subunit PhnI</fullName>
    </submittedName>
</protein>
<evidence type="ECO:0000313" key="2">
    <source>
        <dbReference type="Proteomes" id="UP001597540"/>
    </source>
</evidence>
<sequence length="389" mass="43435">MGYVAVKGGTKAIEESLRRLQYERVKRGQTLSTSHIEAGMRGLIDQVMSESSMYSESLAALAIKQAEGNPEEAVFLLRAYRSTLPRKAYSQVVTSDQMRVERRISASFKDIPGGQILGATTDYSHRLLDFELREETDTDIREWLAAFSKQTETEAGAHPETNAVNTFEDIEDGQLPKVLDYLRREGLIPECPPDHTEPDDVTRTSLAFPASRSEKLQILSRGQTGAVTSLAYAVIRGYGMVHPTVGELRVGHLPVYVNSPFEGDEDEEDAYYIGDIQVTEVEMLVPSTVDKEHGKKELEFDFGYGLCYGQNETKAIAMSILDKSLEAGDKTIPTQNEEFVLYHIDSVESTGFISHLKMPHYVTFQSKLNDVRKIRKAAESSAAEENQYA</sequence>
<dbReference type="Pfam" id="PF05861">
    <property type="entry name" value="PhnI"/>
    <property type="match status" value="1"/>
</dbReference>
<comment type="caution">
    <text evidence="1">The sequence shown here is derived from an EMBL/GenBank/DDBJ whole genome shotgun (WGS) entry which is preliminary data.</text>
</comment>
<keyword evidence="2" id="KW-1185">Reference proteome</keyword>
<keyword evidence="1" id="KW-0456">Lyase</keyword>
<accession>A0ABW5SIS2</accession>
<organism evidence="1 2">
    <name type="scientific">Paenibacillus shunpengii</name>
    <dbReference type="NCBI Taxonomy" id="2054424"/>
    <lineage>
        <taxon>Bacteria</taxon>
        <taxon>Bacillati</taxon>
        <taxon>Bacillota</taxon>
        <taxon>Bacilli</taxon>
        <taxon>Bacillales</taxon>
        <taxon>Paenibacillaceae</taxon>
        <taxon>Paenibacillus</taxon>
    </lineage>
</organism>
<dbReference type="Proteomes" id="UP001597540">
    <property type="component" value="Unassembled WGS sequence"/>
</dbReference>
<gene>
    <name evidence="1" type="ORF">ACFSVM_02275</name>
</gene>
<dbReference type="PIRSF" id="PIRSF007313">
    <property type="entry name" value="PhnI"/>
    <property type="match status" value="1"/>
</dbReference>
<evidence type="ECO:0000313" key="1">
    <source>
        <dbReference type="EMBL" id="MFD2699285.1"/>
    </source>
</evidence>